<accession>A0ABS5ZEX1</accession>
<sequence length="48" mass="5831">MFKVLVLQHLYKLSDDETEYQIRDPYSFCCILDLIPEGKYLIPRRFGY</sequence>
<feature type="domain" description="Transposase InsH N-terminal" evidence="1">
    <location>
        <begin position="1"/>
        <end position="33"/>
    </location>
</feature>
<gene>
    <name evidence="2" type="ORF">KCG35_14600</name>
</gene>
<dbReference type="Proteomes" id="UP000690515">
    <property type="component" value="Unassembled WGS sequence"/>
</dbReference>
<evidence type="ECO:0000313" key="2">
    <source>
        <dbReference type="EMBL" id="MBU2712293.1"/>
    </source>
</evidence>
<name>A0ABS5ZEX1_9GAMM</name>
<comment type="caution">
    <text evidence="2">The sequence shown here is derived from an EMBL/GenBank/DDBJ whole genome shotgun (WGS) entry which is preliminary data.</text>
</comment>
<dbReference type="InterPro" id="IPR008490">
    <property type="entry name" value="Transposase_InsH_N"/>
</dbReference>
<dbReference type="EMBL" id="JAGSOY010000034">
    <property type="protein sequence ID" value="MBU2712293.1"/>
    <property type="molecule type" value="Genomic_DNA"/>
</dbReference>
<reference evidence="2 3" key="1">
    <citation type="submission" date="2021-04" db="EMBL/GenBank/DDBJ databases">
        <authorList>
            <person name="Pira H."/>
            <person name="Risdian C."/>
            <person name="Wink J."/>
        </authorList>
    </citation>
    <scope>NUCLEOTIDE SEQUENCE [LARGE SCALE GENOMIC DNA]</scope>
    <source>
        <strain evidence="2 3">WH53</strain>
    </source>
</reference>
<evidence type="ECO:0000259" key="1">
    <source>
        <dbReference type="Pfam" id="PF05598"/>
    </source>
</evidence>
<proteinExistence type="predicted"/>
<evidence type="ECO:0000313" key="3">
    <source>
        <dbReference type="Proteomes" id="UP000690515"/>
    </source>
</evidence>
<organism evidence="2 3">
    <name type="scientific">Zooshikella harenae</name>
    <dbReference type="NCBI Taxonomy" id="2827238"/>
    <lineage>
        <taxon>Bacteria</taxon>
        <taxon>Pseudomonadati</taxon>
        <taxon>Pseudomonadota</taxon>
        <taxon>Gammaproteobacteria</taxon>
        <taxon>Oceanospirillales</taxon>
        <taxon>Zooshikellaceae</taxon>
        <taxon>Zooshikella</taxon>
    </lineage>
</organism>
<dbReference type="Pfam" id="PF05598">
    <property type="entry name" value="DUF772"/>
    <property type="match status" value="1"/>
</dbReference>
<protein>
    <submittedName>
        <fullName evidence="2">Transposase</fullName>
    </submittedName>
</protein>
<keyword evidence="3" id="KW-1185">Reference proteome</keyword>